<dbReference type="Gene3D" id="3.40.50.300">
    <property type="entry name" value="P-loop containing nucleotide triphosphate hydrolases"/>
    <property type="match status" value="2"/>
</dbReference>
<dbReference type="InterPro" id="IPR014016">
    <property type="entry name" value="UvrD-like_ATP-bd"/>
</dbReference>
<dbReference type="PROSITE" id="PS51217">
    <property type="entry name" value="UVRD_HELICASE_CTER"/>
    <property type="match status" value="1"/>
</dbReference>
<dbReference type="Gene3D" id="1.10.3170.10">
    <property type="entry name" value="Recbcd, chain B, domain 2"/>
    <property type="match status" value="1"/>
</dbReference>
<keyword evidence="6 15" id="KW-0347">Helicase</keyword>
<comment type="domain">
    <text evidence="15">The C-terminal domain has nuclease activity and interacts with RecD. It interacts with RecA, facilitating its loading onto ssDNA.</text>
</comment>
<comment type="catalytic activity">
    <reaction evidence="15">
        <text>Exonucleolytic cleavage (in the presence of ATP) in either 5'- to 3'- or 3'- to 5'-direction to yield 5'-phosphooligonucleotides.</text>
        <dbReference type="EC" id="3.1.11.5"/>
    </reaction>
</comment>
<feature type="domain" description="UvrD-like helicase C-terminal" evidence="19">
    <location>
        <begin position="473"/>
        <end position="778"/>
    </location>
</feature>
<evidence type="ECO:0000256" key="8">
    <source>
        <dbReference type="ARBA" id="ARBA00022840"/>
    </source>
</evidence>
<keyword evidence="8 15" id="KW-0067">ATP-binding</keyword>
<evidence type="ECO:0000256" key="6">
    <source>
        <dbReference type="ARBA" id="ARBA00022806"/>
    </source>
</evidence>
<evidence type="ECO:0000256" key="3">
    <source>
        <dbReference type="ARBA" id="ARBA00022741"/>
    </source>
</evidence>
<comment type="subunit">
    <text evidence="15">Heterotrimer of RecB, RecC and RecD. All subunits contribute to DNA-binding. Interacts with RecA.</text>
</comment>
<dbReference type="Pfam" id="PF13361">
    <property type="entry name" value="UvrD_C"/>
    <property type="match status" value="1"/>
</dbReference>
<evidence type="ECO:0000256" key="14">
    <source>
        <dbReference type="ARBA" id="ARBA00048988"/>
    </source>
</evidence>
<feature type="binding site" evidence="16">
    <location>
        <begin position="25"/>
        <end position="32"/>
    </location>
    <ligand>
        <name>ATP</name>
        <dbReference type="ChEBI" id="CHEBI:30616"/>
    </ligand>
</feature>
<evidence type="ECO:0000313" key="21">
    <source>
        <dbReference type="Proteomes" id="UP000620139"/>
    </source>
</evidence>
<keyword evidence="2 15" id="KW-0479">Metal-binding</keyword>
<dbReference type="SUPFAM" id="SSF52540">
    <property type="entry name" value="P-loop containing nucleoside triphosphate hydrolases"/>
    <property type="match status" value="1"/>
</dbReference>
<evidence type="ECO:0000256" key="5">
    <source>
        <dbReference type="ARBA" id="ARBA00022801"/>
    </source>
</evidence>
<proteinExistence type="inferred from homology"/>
<dbReference type="GO" id="GO:0008854">
    <property type="term" value="F:exodeoxyribonuclease V activity"/>
    <property type="evidence" value="ECO:0007669"/>
    <property type="project" value="UniProtKB-EC"/>
</dbReference>
<dbReference type="EMBL" id="JAEDAL010000011">
    <property type="protein sequence ID" value="MBH9554294.1"/>
    <property type="molecule type" value="Genomic_DNA"/>
</dbReference>
<comment type="cofactor">
    <cofactor evidence="15">
        <name>Mg(2+)</name>
        <dbReference type="ChEBI" id="CHEBI:18420"/>
    </cofactor>
    <text evidence="15">Binds 1 Mg(2+) ion per subunit.</text>
</comment>
<dbReference type="RefSeq" id="WP_198101908.1">
    <property type="nucleotide sequence ID" value="NZ_JAEDAL010000011.1"/>
</dbReference>
<dbReference type="HAMAP" id="MF_01485">
    <property type="entry name" value="RecB"/>
    <property type="match status" value="1"/>
</dbReference>
<name>A0A931J025_9BURK</name>
<feature type="region of interest" description="DNA-binding and helicase activity, interacts with RecC" evidence="15">
    <location>
        <begin position="1"/>
        <end position="893"/>
    </location>
</feature>
<dbReference type="InterPro" id="IPR027417">
    <property type="entry name" value="P-loop_NTPase"/>
</dbReference>
<feature type="active site" description="For nuclease activity" evidence="15">
    <location>
        <position position="1117"/>
    </location>
</feature>
<dbReference type="InterPro" id="IPR000212">
    <property type="entry name" value="DNA_helicase_UvrD/REP"/>
</dbReference>
<dbReference type="GO" id="GO:0005524">
    <property type="term" value="F:ATP binding"/>
    <property type="evidence" value="ECO:0007669"/>
    <property type="project" value="UniProtKB-UniRule"/>
</dbReference>
<organism evidence="20 21">
    <name type="scientific">Inhella gelatinilytica</name>
    <dbReference type="NCBI Taxonomy" id="2795030"/>
    <lineage>
        <taxon>Bacteria</taxon>
        <taxon>Pseudomonadati</taxon>
        <taxon>Pseudomonadota</taxon>
        <taxon>Betaproteobacteria</taxon>
        <taxon>Burkholderiales</taxon>
        <taxon>Sphaerotilaceae</taxon>
        <taxon>Inhella</taxon>
    </lineage>
</organism>
<evidence type="ECO:0000259" key="19">
    <source>
        <dbReference type="PROSITE" id="PS51217"/>
    </source>
</evidence>
<evidence type="ECO:0000256" key="15">
    <source>
        <dbReference type="HAMAP-Rule" id="MF_01485"/>
    </source>
</evidence>
<dbReference type="Gene3D" id="3.90.320.10">
    <property type="match status" value="1"/>
</dbReference>
<comment type="catalytic activity">
    <reaction evidence="13 15">
        <text>Couples ATP hydrolysis with the unwinding of duplex DNA by translocating in the 3'-5' direction.</text>
        <dbReference type="EC" id="5.6.2.4"/>
    </reaction>
</comment>
<evidence type="ECO:0000256" key="1">
    <source>
        <dbReference type="ARBA" id="ARBA00022722"/>
    </source>
</evidence>
<evidence type="ECO:0000256" key="4">
    <source>
        <dbReference type="ARBA" id="ARBA00022763"/>
    </source>
</evidence>
<comment type="caution">
    <text evidence="20">The sequence shown here is derived from an EMBL/GenBank/DDBJ whole genome shotgun (WGS) entry which is preliminary data.</text>
</comment>
<keyword evidence="11 15" id="KW-0234">DNA repair</keyword>
<comment type="miscellaneous">
    <text evidence="15">In the RecBCD complex, RecB has a slow 3'-5' helicase, an exonuclease activity and loads RecA onto ssDNA, RecD has a fast 5'-3' helicase activity, while RecC stimulates the ATPase and processivity of the RecB helicase and contributes to recognition of the Chi site.</text>
</comment>
<gene>
    <name evidence="15 20" type="primary">recB</name>
    <name evidence="20" type="ORF">I7X43_15740</name>
</gene>
<dbReference type="EC" id="5.6.2.4" evidence="15"/>
<feature type="region of interest" description="Disordered" evidence="17">
    <location>
        <begin position="950"/>
        <end position="972"/>
    </location>
</feature>
<dbReference type="Gene3D" id="1.10.486.10">
    <property type="entry name" value="PCRA, domain 4"/>
    <property type="match status" value="1"/>
</dbReference>
<dbReference type="GO" id="GO:0000287">
    <property type="term" value="F:magnesium ion binding"/>
    <property type="evidence" value="ECO:0007669"/>
    <property type="project" value="UniProtKB-UniRule"/>
</dbReference>
<dbReference type="Proteomes" id="UP000620139">
    <property type="component" value="Unassembled WGS sequence"/>
</dbReference>
<sequence>MTAPLQTEQLDPLTLRLRGSRLIEASAGTGKTWTLAALYLRLVLGHGDCVTPHGQPLHPAQILVMTFTRAAARELGDRIRARLVEAARCFRGEATPHDKDSLLPALLADYPEGPARQQAAWRLAQAAEAMDDAALFTIDAWCQRALREHALLTGSRAEEQLEPDESGWREQAVRDTWRQEMLPLSGAPLSALLTQWPTVESLSKALSAALRRPVPSTWGEGSLVDALAHGQAEHATALAALKAPWAARVDEMVLWIEAQAAHLPPKKFSSAPKWLDALRAWAHDPTLEEPQLTDTAWARFTPAEMTSLWIGEGIPDLPPAFAAFAELPAALEALPSPHTHTLAHATVRVQQRIQTLKAQQGCVGFADLLQRLDEALDERLHPTQAAALRQRLIEQYPVALIDEFQDTAPAQWRVFDRLYRVATDDPERALLMIGDPKQAIYAFRGADIRCYLQARSATAGRHEWLGTNHRSTRELVHTVNALFLAAEARDPEGAFAYGNPDQPNPVPFLPVEAAGRAERLMRGGQPIAPLHVGWLNDALGREACLPRLADWGAEQIAQRLMDPSCAFVHPEHGTRALRPGDVAVLVRDQKEAQAIREALRRRGLNSVYLSDRDNVLASDEATDLLRLLEAVHRPRDLRLARAALATRLLQRSLDELRTWAEDDSALDRACAPLDDLHTAWQRHGVMAMLRQALHRYDLPARWLAEDDGERRLTNVLHLGEWLQQRADSTDSPAALLHAYAQAVHEAQTTGATPPDEQVLRLESDADCIQVVTIHKSKGLEYPVVVLPFAARLREADAAPPFPAEWGGTPRLHATAGDHAAAAQATRQEDLRLLYVALTRPRHHLILGLHVPLIGQNKALRWHDSAIGRLLSGPTPLDSVEDARAALETWVQASQASFETVPAEPAAPTRWVDRSLRPALREAPIYRASFDRQWGIASYSSVVKDSQPLHTLREDPQDDTAPQPVSPPATQPAAAWHRFPRGALPGNLLHDQLEWLAGERFALPAADAGGLQDALARRLERVGWTAHTPTLQPWLHAVCHTPLPALETPLSGLAHTLAEMEFWFPLDDWPTADLDALCREHLFAGEPRPALTPRTLRGLMMGFADLVYAHAGRHGVLDYKSNALGDDDSAYTQPALVAAALSHRYEVQAVLYLLALHRLLRSRLQSAYRPEAHLHGAQVFFLRGVQAPGAGVLFIPAPLELLHALDARLPAPTFASEMSA</sequence>
<comment type="catalytic activity">
    <reaction evidence="14 15">
        <text>ATP + H2O = ADP + phosphate + H(+)</text>
        <dbReference type="Rhea" id="RHEA:13065"/>
        <dbReference type="ChEBI" id="CHEBI:15377"/>
        <dbReference type="ChEBI" id="CHEBI:15378"/>
        <dbReference type="ChEBI" id="CHEBI:30616"/>
        <dbReference type="ChEBI" id="CHEBI:43474"/>
        <dbReference type="ChEBI" id="CHEBI:456216"/>
        <dbReference type="EC" id="5.6.2.4"/>
    </reaction>
</comment>
<evidence type="ECO:0000256" key="10">
    <source>
        <dbReference type="ARBA" id="ARBA00023125"/>
    </source>
</evidence>
<evidence type="ECO:0000256" key="12">
    <source>
        <dbReference type="ARBA" id="ARBA00023235"/>
    </source>
</evidence>
<feature type="region of interest" description="Nuclease activity, interacts with RecD and RecA" evidence="15">
    <location>
        <begin position="932"/>
        <end position="1219"/>
    </location>
</feature>
<dbReference type="InterPro" id="IPR014017">
    <property type="entry name" value="DNA_helicase_UvrD-like_C"/>
</dbReference>
<dbReference type="CDD" id="cd22352">
    <property type="entry name" value="RecB_C-like"/>
    <property type="match status" value="1"/>
</dbReference>
<keyword evidence="12 15" id="KW-0413">Isomerase</keyword>
<dbReference type="NCBIfam" id="TIGR00609">
    <property type="entry name" value="recB"/>
    <property type="match status" value="1"/>
</dbReference>
<evidence type="ECO:0000259" key="18">
    <source>
        <dbReference type="PROSITE" id="PS51198"/>
    </source>
</evidence>
<evidence type="ECO:0000256" key="16">
    <source>
        <dbReference type="PROSITE-ProRule" id="PRU00560"/>
    </source>
</evidence>
<dbReference type="EC" id="3.1.11.5" evidence="15"/>
<dbReference type="GO" id="GO:0005829">
    <property type="term" value="C:cytosol"/>
    <property type="evidence" value="ECO:0007669"/>
    <property type="project" value="TreeGrafter"/>
</dbReference>
<dbReference type="GO" id="GO:0043138">
    <property type="term" value="F:3'-5' DNA helicase activity"/>
    <property type="evidence" value="ECO:0007669"/>
    <property type="project" value="UniProtKB-UniRule"/>
</dbReference>
<keyword evidence="4 15" id="KW-0227">DNA damage</keyword>
<protein>
    <recommendedName>
        <fullName evidence="15">RecBCD enzyme subunit RecB</fullName>
        <ecNumber evidence="15">3.1.11.5</ecNumber>
        <ecNumber evidence="15">5.6.2.4</ecNumber>
    </recommendedName>
    <alternativeName>
        <fullName evidence="15">DNA 3'-5' helicase subunit RecB</fullName>
    </alternativeName>
    <alternativeName>
        <fullName evidence="15">Exonuclease V subunit RecB</fullName>
        <shortName evidence="15">ExoV subunit RecB</shortName>
    </alternativeName>
    <alternativeName>
        <fullName evidence="15">Helicase/nuclease RecBCD subunit RecB</fullName>
    </alternativeName>
</protein>
<dbReference type="GO" id="GO:0003677">
    <property type="term" value="F:DNA binding"/>
    <property type="evidence" value="ECO:0007669"/>
    <property type="project" value="UniProtKB-UniRule"/>
</dbReference>
<feature type="domain" description="UvrD-like helicase ATP-binding" evidence="18">
    <location>
        <begin position="4"/>
        <end position="472"/>
    </location>
</feature>
<dbReference type="InterPro" id="IPR004586">
    <property type="entry name" value="RecB"/>
</dbReference>
<comment type="similarity">
    <text evidence="15">Belongs to the helicase family. UvrD subfamily.</text>
</comment>
<dbReference type="PANTHER" id="PTHR11070:SF23">
    <property type="entry name" value="RECBCD ENZYME SUBUNIT RECB"/>
    <property type="match status" value="1"/>
</dbReference>
<keyword evidence="1 15" id="KW-0540">Nuclease</keyword>
<evidence type="ECO:0000256" key="13">
    <source>
        <dbReference type="ARBA" id="ARBA00034617"/>
    </source>
</evidence>
<dbReference type="Pfam" id="PF00580">
    <property type="entry name" value="UvrD-helicase"/>
    <property type="match status" value="1"/>
</dbReference>
<accession>A0A931J025</accession>
<evidence type="ECO:0000256" key="11">
    <source>
        <dbReference type="ARBA" id="ARBA00023204"/>
    </source>
</evidence>
<dbReference type="PANTHER" id="PTHR11070">
    <property type="entry name" value="UVRD / RECB / PCRA DNA HELICASE FAMILY MEMBER"/>
    <property type="match status" value="1"/>
</dbReference>
<evidence type="ECO:0000256" key="17">
    <source>
        <dbReference type="SAM" id="MobiDB-lite"/>
    </source>
</evidence>
<dbReference type="PROSITE" id="PS51198">
    <property type="entry name" value="UVRD_HELICASE_ATP_BIND"/>
    <property type="match status" value="1"/>
</dbReference>
<comment type="function">
    <text evidence="15">A helicase/nuclease that prepares dsDNA breaks (DSB) for recombinational DNA repair. Binds to DSBs and unwinds DNA via a highly rapid and processive ATP-dependent bidirectional helicase activity. Unwinds dsDNA until it encounters a Chi (crossover hotspot instigator) sequence from the 3' direction. Cuts ssDNA a few nucleotides 3' to the Chi site. The properties and activities of the enzyme are changed at Chi. The Chi-altered holoenzyme produces a long 3'-ssDNA overhang and facilitates RecA-binding to the ssDNA for homologous DNA recombination and repair. Holoenzyme degrades any linearized DNA that is unable to undergo homologous recombination. In the holoenzyme this subunit contributes ATPase, 3'-5' helicase, exonuclease activity and loads RecA onto ssDNA.</text>
</comment>
<evidence type="ECO:0000256" key="2">
    <source>
        <dbReference type="ARBA" id="ARBA00022723"/>
    </source>
</evidence>
<comment type="domain">
    <text evidence="15">The N-terminal DNA-binding domain is a ssDNA-dependent ATPase and has ATP-dependent 3'-5' helicase function. This domain interacts with RecC.</text>
</comment>
<keyword evidence="7 15" id="KW-0269">Exonuclease</keyword>
<keyword evidence="3 15" id="KW-0547">Nucleotide-binding</keyword>
<evidence type="ECO:0000256" key="7">
    <source>
        <dbReference type="ARBA" id="ARBA00022839"/>
    </source>
</evidence>
<keyword evidence="21" id="KW-1185">Reference proteome</keyword>
<dbReference type="InterPro" id="IPR011604">
    <property type="entry name" value="PDDEXK-like_dom_sf"/>
</dbReference>
<dbReference type="AlphaFoldDB" id="A0A931J025"/>
<evidence type="ECO:0000313" key="20">
    <source>
        <dbReference type="EMBL" id="MBH9554294.1"/>
    </source>
</evidence>
<keyword evidence="10 15" id="KW-0238">DNA-binding</keyword>
<reference evidence="20" key="1">
    <citation type="submission" date="2020-12" db="EMBL/GenBank/DDBJ databases">
        <title>The genome sequence of Inhella sp. 4Y17.</title>
        <authorList>
            <person name="Liu Y."/>
        </authorList>
    </citation>
    <scope>NUCLEOTIDE SEQUENCE</scope>
    <source>
        <strain evidence="20">4Y10</strain>
    </source>
</reference>
<feature type="binding site" evidence="15">
    <location>
        <position position="989"/>
    </location>
    <ligand>
        <name>Mg(2+)</name>
        <dbReference type="ChEBI" id="CHEBI:18420"/>
    </ligand>
</feature>
<keyword evidence="9 15" id="KW-0460">Magnesium</keyword>
<dbReference type="SUPFAM" id="SSF52980">
    <property type="entry name" value="Restriction endonuclease-like"/>
    <property type="match status" value="1"/>
</dbReference>
<evidence type="ECO:0000256" key="9">
    <source>
        <dbReference type="ARBA" id="ARBA00022842"/>
    </source>
</evidence>
<feature type="binding site" evidence="15">
    <location>
        <position position="1104"/>
    </location>
    <ligand>
        <name>Mg(2+)</name>
        <dbReference type="ChEBI" id="CHEBI:18420"/>
    </ligand>
</feature>
<dbReference type="InterPro" id="IPR011335">
    <property type="entry name" value="Restrct_endonuc-II-like"/>
</dbReference>
<keyword evidence="5 15" id="KW-0378">Hydrolase</keyword>
<dbReference type="GO" id="GO:0000724">
    <property type="term" value="P:double-strand break repair via homologous recombination"/>
    <property type="evidence" value="ECO:0007669"/>
    <property type="project" value="UniProtKB-UniRule"/>
</dbReference>
<feature type="binding site" evidence="15">
    <location>
        <position position="1117"/>
    </location>
    <ligand>
        <name>Mg(2+)</name>
        <dbReference type="ChEBI" id="CHEBI:18420"/>
    </ligand>
</feature>
<dbReference type="GO" id="GO:0009338">
    <property type="term" value="C:exodeoxyribonuclease V complex"/>
    <property type="evidence" value="ECO:0007669"/>
    <property type="project" value="TreeGrafter"/>
</dbReference>